<dbReference type="Gene3D" id="3.20.20.80">
    <property type="entry name" value="Glycosidases"/>
    <property type="match status" value="1"/>
</dbReference>
<dbReference type="AlphaFoldDB" id="A0A494XER3"/>
<dbReference type="InterPro" id="IPR001547">
    <property type="entry name" value="Glyco_hydro_5"/>
</dbReference>
<organism evidence="5 6">
    <name type="scientific">Trinickia fusca</name>
    <dbReference type="NCBI Taxonomy" id="2419777"/>
    <lineage>
        <taxon>Bacteria</taxon>
        <taxon>Pseudomonadati</taxon>
        <taxon>Pseudomonadota</taxon>
        <taxon>Betaproteobacteria</taxon>
        <taxon>Burkholderiales</taxon>
        <taxon>Burkholderiaceae</taxon>
        <taxon>Trinickia</taxon>
    </lineage>
</organism>
<evidence type="ECO:0000313" key="6">
    <source>
        <dbReference type="Proteomes" id="UP000280434"/>
    </source>
</evidence>
<evidence type="ECO:0000256" key="1">
    <source>
        <dbReference type="ARBA" id="ARBA00022801"/>
    </source>
</evidence>
<keyword evidence="1 3" id="KW-0378">Hydrolase</keyword>
<reference evidence="5 6" key="1">
    <citation type="submission" date="2018-10" db="EMBL/GenBank/DDBJ databases">
        <title>Paraburkholderia sp. 7MK8-2, isolated from soil.</title>
        <authorList>
            <person name="Gao Z.-H."/>
            <person name="Qiu L.-H."/>
        </authorList>
    </citation>
    <scope>NUCLEOTIDE SEQUENCE [LARGE SCALE GENOMIC DNA]</scope>
    <source>
        <strain evidence="5 6">7MK8-2</strain>
    </source>
</reference>
<dbReference type="EMBL" id="RBZV01000006">
    <property type="protein sequence ID" value="RKP46966.1"/>
    <property type="molecule type" value="Genomic_DNA"/>
</dbReference>
<evidence type="ECO:0000256" key="3">
    <source>
        <dbReference type="RuleBase" id="RU361153"/>
    </source>
</evidence>
<comment type="caution">
    <text evidence="5">The sequence shown here is derived from an EMBL/GenBank/DDBJ whole genome shotgun (WGS) entry which is preliminary data.</text>
</comment>
<dbReference type="GO" id="GO:0000272">
    <property type="term" value="P:polysaccharide catabolic process"/>
    <property type="evidence" value="ECO:0007669"/>
    <property type="project" value="InterPro"/>
</dbReference>
<gene>
    <name evidence="5" type="ORF">D7S89_16600</name>
</gene>
<dbReference type="Pfam" id="PF00150">
    <property type="entry name" value="Cellulase"/>
    <property type="match status" value="1"/>
</dbReference>
<dbReference type="Gene3D" id="2.60.120.260">
    <property type="entry name" value="Galactose-binding domain-like"/>
    <property type="match status" value="1"/>
</dbReference>
<feature type="domain" description="Glycoside hydrolase family 5" evidence="4">
    <location>
        <begin position="10"/>
        <end position="239"/>
    </location>
</feature>
<dbReference type="OrthoDB" id="9774262at2"/>
<dbReference type="Proteomes" id="UP000280434">
    <property type="component" value="Unassembled WGS sequence"/>
</dbReference>
<keyword evidence="6" id="KW-1185">Reference proteome</keyword>
<keyword evidence="2 3" id="KW-0326">Glycosidase</keyword>
<dbReference type="SUPFAM" id="SSF51445">
    <property type="entry name" value="(Trans)glycosidases"/>
    <property type="match status" value="1"/>
</dbReference>
<evidence type="ECO:0000256" key="2">
    <source>
        <dbReference type="ARBA" id="ARBA00023295"/>
    </source>
</evidence>
<sequence>MNYFPSAHAWTYMWTEWDAATIQKDFARIAAMKFNTVRINLVGGMFGLPAPSASAMQKLATVIALADQQGLKVQLGLFDWFGNFSDIKDSKTWIDTVVGPYRNDPRIAFIDLHNELDTTVPAQLLWASALLPYLKSVAGSVPVTVSVTAQSKHTVLQHLQNLRTAGVQGDFIDVHLYGNAATAYSQLQDITTFAAGTPVFVGETGYSTYFGSTGGTLSGVPANSAATEAMQAYQLKTMSYAAQAFSLPLIAPWAYVDFMPNAIPPSQVASSPAQYDFGLLHTDYSQKPAAAFMTRVNSGEALTDDFNNGFEQIDSSGLPLLWRLRSKPCGATPSSGCGFQADFAADKTVAHSGTASARISHGVSNQYGVPGFFLSPPVPTVPGHTYMATVFARGQNVVGTARLNLSVYSQTGCYMGSYVSPSLPAGNPGWTQLSASVTLPSRGSAHVCADALPAYLEIHLESGAPAPANGGTVWFDDVTFGEVAR</sequence>
<evidence type="ECO:0000313" key="5">
    <source>
        <dbReference type="EMBL" id="RKP46966.1"/>
    </source>
</evidence>
<comment type="similarity">
    <text evidence="3">Belongs to the glycosyl hydrolase 5 (cellulase A) family.</text>
</comment>
<protein>
    <recommendedName>
        <fullName evidence="4">Glycoside hydrolase family 5 domain-containing protein</fullName>
    </recommendedName>
</protein>
<dbReference type="InterPro" id="IPR017853">
    <property type="entry name" value="GH"/>
</dbReference>
<proteinExistence type="inferred from homology"/>
<evidence type="ECO:0000259" key="4">
    <source>
        <dbReference type="Pfam" id="PF00150"/>
    </source>
</evidence>
<dbReference type="GO" id="GO:0004553">
    <property type="term" value="F:hydrolase activity, hydrolyzing O-glycosyl compounds"/>
    <property type="evidence" value="ECO:0007669"/>
    <property type="project" value="InterPro"/>
</dbReference>
<name>A0A494XER3_9BURK</name>
<accession>A0A494XER3</accession>
<dbReference type="RefSeq" id="WP_147426689.1">
    <property type="nucleotide sequence ID" value="NZ_RBZV01000006.1"/>
</dbReference>